<dbReference type="Gene3D" id="3.40.50.300">
    <property type="entry name" value="P-loop containing nucleotide triphosphate hydrolases"/>
    <property type="match status" value="1"/>
</dbReference>
<name>A0A3N2QAU2_9BACT</name>
<dbReference type="OrthoDB" id="978678at2"/>
<dbReference type="Proteomes" id="UP000270927">
    <property type="component" value="Unassembled WGS sequence"/>
</dbReference>
<evidence type="ECO:0000313" key="1">
    <source>
        <dbReference type="EMBL" id="ROT46914.1"/>
    </source>
</evidence>
<comment type="caution">
    <text evidence="1">The sequence shown here is derived from an EMBL/GenBank/DDBJ whole genome shotgun (WGS) entry which is preliminary data.</text>
</comment>
<organism evidence="1 2">
    <name type="scientific">Candidatus Cardinium hertigii</name>
    <dbReference type="NCBI Taxonomy" id="247481"/>
    <lineage>
        <taxon>Bacteria</taxon>
        <taxon>Pseudomonadati</taxon>
        <taxon>Bacteroidota</taxon>
        <taxon>Cytophagia</taxon>
        <taxon>Cytophagales</taxon>
        <taxon>Amoebophilaceae</taxon>
        <taxon>Candidatus Cardinium</taxon>
    </lineage>
</organism>
<sequence>MTFWYTINGISGTPRQEIAGFVAAYFEKKGKQVQTISDPKGSIYGELANKIIVDYKVVVSAFTEALLYLTCSKEVFDKVDWENYVVSRGSFLETFGYRNQLSDWILEDAKQIFFLFIKHINNNYPILSIVLTENYATAAQRAGEHFEYQGEKEKYIEDSNRFLRIKEHPIVQEVGMKLINVEFNSRDPWQVFKKEIEPMLNNSD</sequence>
<reference evidence="1 2" key="1">
    <citation type="submission" date="2018-09" db="EMBL/GenBank/DDBJ databases">
        <title>Comparative Genomics of Wolbachia-Cardinium Dual Endosymbiosis in a Plant-Parasitic Nematode.</title>
        <authorList>
            <person name="Brown A.M.V."/>
            <person name="Wasala S.K."/>
            <person name="Howe D.K."/>
            <person name="Peetz A.B."/>
            <person name="Zasada I.A."/>
            <person name="Denver D.R."/>
        </authorList>
    </citation>
    <scope>NUCLEOTIDE SEQUENCE [LARGE SCALE GENOMIC DNA]</scope>
    <source>
        <strain evidence="1 2">Pp_1</strain>
    </source>
</reference>
<dbReference type="EMBL" id="RARA01000027">
    <property type="protein sequence ID" value="ROT46914.1"/>
    <property type="molecule type" value="Genomic_DNA"/>
</dbReference>
<gene>
    <name evidence="1" type="ORF">EDM02_05040</name>
</gene>
<keyword evidence="2" id="KW-1185">Reference proteome</keyword>
<dbReference type="RefSeq" id="WP_123663536.1">
    <property type="nucleotide sequence ID" value="NZ_RARA01000027.1"/>
</dbReference>
<protein>
    <recommendedName>
        <fullName evidence="3">Thymidylate kinase-like domain-containing protein</fullName>
    </recommendedName>
</protein>
<dbReference type="InterPro" id="IPR027417">
    <property type="entry name" value="P-loop_NTPase"/>
</dbReference>
<evidence type="ECO:0008006" key="3">
    <source>
        <dbReference type="Google" id="ProtNLM"/>
    </source>
</evidence>
<evidence type="ECO:0000313" key="2">
    <source>
        <dbReference type="Proteomes" id="UP000270927"/>
    </source>
</evidence>
<accession>A0A3N2QAU2</accession>
<proteinExistence type="predicted"/>
<dbReference type="AlphaFoldDB" id="A0A3N2QAU2"/>